<protein>
    <submittedName>
        <fullName evidence="3">Outer membrane protein (Porin)</fullName>
    </submittedName>
</protein>
<sequence>MKKTVLGIAVITSSLCAQAATVYEKDGSSLELGGRVQSVLYSTKHEKAAGDHDATIKNSARFSIGGKTKLNDFISGFGFAEWDMADGKDEVTAREQYVGADFNDYGKLYAGKTYDAVKHVIEATDVFEDDGGLAQPESDDFRNGTLKYEYDNHGIYASASLQTAADSQPVYGEDDTMNVDSGFALSTGYTFDDVLFGPLAFNLGYSYIRLQNDDGMRPGIPESNMYVVNGRNVAASVAWGSTDSGPYLAALYTDKKWKFTGNIYGYTKGYELVAGYGFDNGISAFAGFESAYETMKDANGNKMPSLITRTVPVYVNYSANENFNIWAEARFAAGSTPKFGNAYYHDNTGSIFSVGARYTF</sequence>
<dbReference type="InterPro" id="IPR050298">
    <property type="entry name" value="Gram-neg_bact_OMP"/>
</dbReference>
<dbReference type="Pfam" id="PF00267">
    <property type="entry name" value="Porin_1"/>
    <property type="match status" value="1"/>
</dbReference>
<dbReference type="RefSeq" id="WP_078928874.1">
    <property type="nucleotide sequence ID" value="NZ_FUXX01000022.1"/>
</dbReference>
<dbReference type="InterPro" id="IPR001702">
    <property type="entry name" value="Porin_Gram-ve"/>
</dbReference>
<proteinExistence type="predicted"/>
<name>A0A1T4VFC4_9GAMM</name>
<dbReference type="Proteomes" id="UP000242432">
    <property type="component" value="Unassembled WGS sequence"/>
</dbReference>
<feature type="signal peptide" evidence="2">
    <location>
        <begin position="1"/>
        <end position="19"/>
    </location>
</feature>
<evidence type="ECO:0000256" key="1">
    <source>
        <dbReference type="ARBA" id="ARBA00022729"/>
    </source>
</evidence>
<feature type="chain" id="PRO_5012684941" evidence="2">
    <location>
        <begin position="20"/>
        <end position="360"/>
    </location>
</feature>
<evidence type="ECO:0000313" key="3">
    <source>
        <dbReference type="EMBL" id="SKA63588.1"/>
    </source>
</evidence>
<evidence type="ECO:0000313" key="4">
    <source>
        <dbReference type="Proteomes" id="UP000242432"/>
    </source>
</evidence>
<dbReference type="Gene3D" id="2.40.160.10">
    <property type="entry name" value="Porin"/>
    <property type="match status" value="1"/>
</dbReference>
<evidence type="ECO:0000256" key="2">
    <source>
        <dbReference type="SAM" id="SignalP"/>
    </source>
</evidence>
<dbReference type="EMBL" id="FUXX01000022">
    <property type="protein sequence ID" value="SKA63588.1"/>
    <property type="molecule type" value="Genomic_DNA"/>
</dbReference>
<gene>
    <name evidence="3" type="ORF">SAMN02745213_01418</name>
</gene>
<dbReference type="GO" id="GO:0034220">
    <property type="term" value="P:monoatomic ion transmembrane transport"/>
    <property type="evidence" value="ECO:0007669"/>
    <property type="project" value="InterPro"/>
</dbReference>
<dbReference type="AlphaFoldDB" id="A0A1T4VFC4"/>
<organism evidence="3 4">
    <name type="scientific">Succinivibrio dextrinosolvens DSM 3072</name>
    <dbReference type="NCBI Taxonomy" id="1123324"/>
    <lineage>
        <taxon>Bacteria</taxon>
        <taxon>Pseudomonadati</taxon>
        <taxon>Pseudomonadota</taxon>
        <taxon>Gammaproteobacteria</taxon>
        <taxon>Aeromonadales</taxon>
        <taxon>Succinivibrionaceae</taxon>
        <taxon>Succinivibrio</taxon>
    </lineage>
</organism>
<dbReference type="PRINTS" id="PR00183">
    <property type="entry name" value="ECOLIPORIN"/>
</dbReference>
<dbReference type="PANTHER" id="PTHR34501">
    <property type="entry name" value="PROTEIN YDDL-RELATED"/>
    <property type="match status" value="1"/>
</dbReference>
<keyword evidence="1 2" id="KW-0732">Signal</keyword>
<dbReference type="InterPro" id="IPR001897">
    <property type="entry name" value="Porin_gammaproteobac"/>
</dbReference>
<dbReference type="InterPro" id="IPR023614">
    <property type="entry name" value="Porin_dom_sf"/>
</dbReference>
<dbReference type="SUPFAM" id="SSF56935">
    <property type="entry name" value="Porins"/>
    <property type="match status" value="1"/>
</dbReference>
<keyword evidence="4" id="KW-1185">Reference proteome</keyword>
<accession>A0A1T4VFC4</accession>
<reference evidence="4" key="1">
    <citation type="submission" date="2017-02" db="EMBL/GenBank/DDBJ databases">
        <authorList>
            <person name="Varghese N."/>
            <person name="Submissions S."/>
        </authorList>
    </citation>
    <scope>NUCLEOTIDE SEQUENCE [LARGE SCALE GENOMIC DNA]</scope>
    <source>
        <strain evidence="4">DSM 3072</strain>
    </source>
</reference>
<dbReference type="PANTHER" id="PTHR34501:SF2">
    <property type="entry name" value="OUTER MEMBRANE PORIN F-RELATED"/>
    <property type="match status" value="1"/>
</dbReference>
<dbReference type="GO" id="GO:0009279">
    <property type="term" value="C:cell outer membrane"/>
    <property type="evidence" value="ECO:0007669"/>
    <property type="project" value="InterPro"/>
</dbReference>
<dbReference type="GO" id="GO:0015288">
    <property type="term" value="F:porin activity"/>
    <property type="evidence" value="ECO:0007669"/>
    <property type="project" value="InterPro"/>
</dbReference>